<dbReference type="STRING" id="31234.E3M5F3"/>
<dbReference type="AlphaFoldDB" id="E3M5F3"/>
<name>E3M5F3_CAERE</name>
<proteinExistence type="predicted"/>
<evidence type="ECO:0000313" key="2">
    <source>
        <dbReference type="Proteomes" id="UP000008281"/>
    </source>
</evidence>
<organism evidence="2">
    <name type="scientific">Caenorhabditis remanei</name>
    <name type="common">Caenorhabditis vulgaris</name>
    <dbReference type="NCBI Taxonomy" id="31234"/>
    <lineage>
        <taxon>Eukaryota</taxon>
        <taxon>Metazoa</taxon>
        <taxon>Ecdysozoa</taxon>
        <taxon>Nematoda</taxon>
        <taxon>Chromadorea</taxon>
        <taxon>Rhabditida</taxon>
        <taxon>Rhabditina</taxon>
        <taxon>Rhabditomorpha</taxon>
        <taxon>Rhabditoidea</taxon>
        <taxon>Rhabditidae</taxon>
        <taxon>Peloderinae</taxon>
        <taxon>Caenorhabditis</taxon>
    </lineage>
</organism>
<gene>
    <name evidence="1" type="ORF">CRE_11080</name>
</gene>
<dbReference type="eggNOG" id="ENOG502R8HZ">
    <property type="taxonomic scope" value="Eukaryota"/>
</dbReference>
<reference evidence="1" key="1">
    <citation type="submission" date="2007-07" db="EMBL/GenBank/DDBJ databases">
        <title>PCAP assembly of the Caenorhabditis remanei genome.</title>
        <authorList>
            <consortium name="The Caenorhabditis remanei Sequencing Consortium"/>
            <person name="Wilson R.K."/>
        </authorList>
    </citation>
    <scope>NUCLEOTIDE SEQUENCE [LARGE SCALE GENOMIC DNA]</scope>
    <source>
        <strain evidence="1">PB4641</strain>
    </source>
</reference>
<sequence>MLRFLLLLFSLFSFGSTINDPWDHFEFAITFHCYDKGGRSEYNLVIEWWEDDALPTMEPITQSKFIRAKTGNFSFSMAGAMDGDEPWSNGYSPVAYITHDCERYAQPIELEMHVNTQCKVGQKSCYYRIIQDITSQEGKKYVNADALKMGDLTPFPDFHEDL</sequence>
<dbReference type="Proteomes" id="UP000008281">
    <property type="component" value="Unassembled WGS sequence"/>
</dbReference>
<evidence type="ECO:0000313" key="1">
    <source>
        <dbReference type="EMBL" id="EFO92265.1"/>
    </source>
</evidence>
<dbReference type="RefSeq" id="XP_003108573.2">
    <property type="nucleotide sequence ID" value="XM_003108525.2"/>
</dbReference>
<dbReference type="EMBL" id="DS268425">
    <property type="protein sequence ID" value="EFO92265.1"/>
    <property type="molecule type" value="Genomic_DNA"/>
</dbReference>
<dbReference type="GeneID" id="9798981"/>
<accession>E3M5F3</accession>
<dbReference type="OMA" id="IEWWEDD"/>
<protein>
    <submittedName>
        <fullName evidence="1">Uncharacterized protein</fullName>
    </submittedName>
</protein>
<dbReference type="CTD" id="9798981"/>
<dbReference type="OrthoDB" id="5855605at2759"/>
<dbReference type="KEGG" id="crq:GCK72_014956"/>
<dbReference type="FunCoup" id="E3M5F3">
    <property type="interactions" value="545"/>
</dbReference>
<keyword evidence="2" id="KW-1185">Reference proteome</keyword>
<dbReference type="HOGENOM" id="CLU_144350_0_0_1"/>